<comment type="similarity">
    <text evidence="1">Belongs to the AB hydrolase superfamily. Bacterial non-heme haloperoxidase / perhydrolase family.</text>
</comment>
<keyword evidence="3" id="KW-0378">Hydrolase</keyword>
<accession>A0A967ACZ1</accession>
<reference evidence="3" key="1">
    <citation type="submission" date="2020-03" db="EMBL/GenBank/DDBJ databases">
        <title>Psychroflexus Maritimus sp. nov., isolate from marine sediment.</title>
        <authorList>
            <person name="Zhong Y.-L."/>
        </authorList>
    </citation>
    <scope>NUCLEOTIDE SEQUENCE</scope>
    <source>
        <strain evidence="3">C1</strain>
    </source>
</reference>
<dbReference type="PANTHER" id="PTHR43433">
    <property type="entry name" value="HYDROLASE, ALPHA/BETA FOLD FAMILY PROTEIN"/>
    <property type="match status" value="1"/>
</dbReference>
<dbReference type="InterPro" id="IPR029058">
    <property type="entry name" value="AB_hydrolase_fold"/>
</dbReference>
<dbReference type="PANTHER" id="PTHR43433:SF4">
    <property type="entry name" value="NON-HEME CHLOROPEROXIDASE-RELATED"/>
    <property type="match status" value="1"/>
</dbReference>
<dbReference type="InterPro" id="IPR000639">
    <property type="entry name" value="Epox_hydrolase-like"/>
</dbReference>
<gene>
    <name evidence="3" type="ORF">G7034_02005</name>
</gene>
<dbReference type="InterPro" id="IPR000073">
    <property type="entry name" value="AB_hydrolase_1"/>
</dbReference>
<dbReference type="GO" id="GO:0016787">
    <property type="term" value="F:hydrolase activity"/>
    <property type="evidence" value="ECO:0007669"/>
    <property type="project" value="UniProtKB-KW"/>
</dbReference>
<dbReference type="RefSeq" id="WP_166399291.1">
    <property type="nucleotide sequence ID" value="NZ_JAANAS010000013.1"/>
</dbReference>
<sequence length="278" mass="31238">MNYITTKDFQKGNPIKLAYQDFGEGQPLVFIHGWPLSQRMWEYQIPFFVNKSYRVITYDRRGFGQSDQPWKGYDYNKMASDLNELLEQLDLSNVILVGFSMGGGEVTRFISNYGSKRIAKAVLMSSIAPFLLETDTNPNGVDASVFEGMKQGISKDRADFFKGFGRNFVNLEKNKDRVSEAQVELNWNIALSASRKATLDCVDAFGKTDLRKDCQSIGIPTLILHGDDDAIVPFEVAGKKAHQLIEGAELKIIKGAPHGLTFTHHEEVNEALLSFIKK</sequence>
<keyword evidence="4" id="KW-1185">Reference proteome</keyword>
<name>A0A967ACZ1_9FLAO</name>
<evidence type="ECO:0000313" key="4">
    <source>
        <dbReference type="Proteomes" id="UP000643701"/>
    </source>
</evidence>
<evidence type="ECO:0000313" key="3">
    <source>
        <dbReference type="EMBL" id="NGZ89023.1"/>
    </source>
</evidence>
<dbReference type="Pfam" id="PF00561">
    <property type="entry name" value="Abhydrolase_1"/>
    <property type="match status" value="1"/>
</dbReference>
<dbReference type="EMBL" id="JAANAS010000013">
    <property type="protein sequence ID" value="NGZ89023.1"/>
    <property type="molecule type" value="Genomic_DNA"/>
</dbReference>
<dbReference type="InterPro" id="IPR050471">
    <property type="entry name" value="AB_hydrolase"/>
</dbReference>
<evidence type="ECO:0000259" key="2">
    <source>
        <dbReference type="Pfam" id="PF00561"/>
    </source>
</evidence>
<dbReference type="SUPFAM" id="SSF53474">
    <property type="entry name" value="alpha/beta-Hydrolases"/>
    <property type="match status" value="1"/>
</dbReference>
<dbReference type="PRINTS" id="PR00111">
    <property type="entry name" value="ABHYDROLASE"/>
</dbReference>
<dbReference type="FunFam" id="3.40.50.1820:FF:000205">
    <property type="entry name" value="Non-haem bromoperoxidase BPO-A2"/>
    <property type="match status" value="1"/>
</dbReference>
<dbReference type="AlphaFoldDB" id="A0A967ACZ1"/>
<proteinExistence type="inferred from homology"/>
<dbReference type="PRINTS" id="PR00412">
    <property type="entry name" value="EPOXHYDRLASE"/>
</dbReference>
<dbReference type="Gene3D" id="3.40.50.1820">
    <property type="entry name" value="alpha/beta hydrolase"/>
    <property type="match status" value="1"/>
</dbReference>
<protein>
    <submittedName>
        <fullName evidence="3">Alpha/beta hydrolase</fullName>
    </submittedName>
</protein>
<evidence type="ECO:0000256" key="1">
    <source>
        <dbReference type="ARBA" id="ARBA00038128"/>
    </source>
</evidence>
<feature type="domain" description="AB hydrolase-1" evidence="2">
    <location>
        <begin position="27"/>
        <end position="263"/>
    </location>
</feature>
<comment type="caution">
    <text evidence="3">The sequence shown here is derived from an EMBL/GenBank/DDBJ whole genome shotgun (WGS) entry which is preliminary data.</text>
</comment>
<organism evidence="3 4">
    <name type="scientific">Psychroflexus maritimus</name>
    <dbReference type="NCBI Taxonomy" id="2714865"/>
    <lineage>
        <taxon>Bacteria</taxon>
        <taxon>Pseudomonadati</taxon>
        <taxon>Bacteroidota</taxon>
        <taxon>Flavobacteriia</taxon>
        <taxon>Flavobacteriales</taxon>
        <taxon>Flavobacteriaceae</taxon>
        <taxon>Psychroflexus</taxon>
    </lineage>
</organism>
<dbReference type="Proteomes" id="UP000643701">
    <property type="component" value="Unassembled WGS sequence"/>
</dbReference>